<dbReference type="Pfam" id="PF13767">
    <property type="entry name" value="DUF4168"/>
    <property type="match status" value="1"/>
</dbReference>
<name>A0A1C7NW73_9HYPH</name>
<evidence type="ECO:0000313" key="4">
    <source>
        <dbReference type="Proteomes" id="UP000093111"/>
    </source>
</evidence>
<dbReference type="EMBL" id="LGLV01000015">
    <property type="protein sequence ID" value="OBZ93250.1"/>
    <property type="molecule type" value="Genomic_DNA"/>
</dbReference>
<comment type="caution">
    <text evidence="3">The sequence shown here is derived from an EMBL/GenBank/DDBJ whole genome shotgun (WGS) entry which is preliminary data.</text>
</comment>
<dbReference type="AlphaFoldDB" id="A0A1C7NW73"/>
<gene>
    <name evidence="3" type="ORF">ADU59_22580</name>
</gene>
<organism evidence="3 4">
    <name type="scientific">Pararhizobium polonicum</name>
    <dbReference type="NCBI Taxonomy" id="1612624"/>
    <lineage>
        <taxon>Bacteria</taxon>
        <taxon>Pseudomonadati</taxon>
        <taxon>Pseudomonadota</taxon>
        <taxon>Alphaproteobacteria</taxon>
        <taxon>Hyphomicrobiales</taxon>
        <taxon>Rhizobiaceae</taxon>
        <taxon>Rhizobium/Agrobacterium group</taxon>
        <taxon>Pararhizobium</taxon>
    </lineage>
</organism>
<dbReference type="PATRIC" id="fig|1612624.7.peg.2187"/>
<feature type="domain" description="DUF4168" evidence="2">
    <location>
        <begin position="48"/>
        <end position="125"/>
    </location>
</feature>
<dbReference type="RefSeq" id="WP_068956776.1">
    <property type="nucleotide sequence ID" value="NZ_LGLV01000015.1"/>
</dbReference>
<keyword evidence="1" id="KW-0732">Signal</keyword>
<accession>A0A1C7NW73</accession>
<protein>
    <recommendedName>
        <fullName evidence="2">DUF4168 domain-containing protein</fullName>
    </recommendedName>
</protein>
<evidence type="ECO:0000259" key="2">
    <source>
        <dbReference type="Pfam" id="PF13767"/>
    </source>
</evidence>
<evidence type="ECO:0000313" key="3">
    <source>
        <dbReference type="EMBL" id="OBZ93250.1"/>
    </source>
</evidence>
<keyword evidence="4" id="KW-1185">Reference proteome</keyword>
<dbReference type="Proteomes" id="UP000093111">
    <property type="component" value="Unassembled WGS sequence"/>
</dbReference>
<proteinExistence type="predicted"/>
<sequence length="136" mass="14466">MTIRHMPVAALTAAALSLIVINSPAFAQGAAEPQAAQPMQGTAPAAISDQKIEAFAVAYLQVDKVRQDYAAKIGAEKDAANKQKLQNEANKQMINAVEKSPGMSLDEYKTIITAAQTDPDVAKKVQEKLKVSDTAQ</sequence>
<dbReference type="OrthoDB" id="8030799at2"/>
<evidence type="ECO:0000256" key="1">
    <source>
        <dbReference type="SAM" id="SignalP"/>
    </source>
</evidence>
<feature type="signal peptide" evidence="1">
    <location>
        <begin position="1"/>
        <end position="27"/>
    </location>
</feature>
<dbReference type="InterPro" id="IPR025433">
    <property type="entry name" value="DUF4168"/>
</dbReference>
<feature type="chain" id="PRO_5008889970" description="DUF4168 domain-containing protein" evidence="1">
    <location>
        <begin position="28"/>
        <end position="136"/>
    </location>
</feature>
<reference evidence="3 4" key="1">
    <citation type="journal article" date="2016" name="Syst. Appl. Microbiol.">
        <title>Pararhizobium polonicum sp. nov. isolated from tumors on stone fruit rootstocks.</title>
        <authorList>
            <person name="Pulawska J."/>
            <person name="Kuzmanovic N."/>
            <person name="Willems A."/>
            <person name="Pothier J.F."/>
        </authorList>
    </citation>
    <scope>NUCLEOTIDE SEQUENCE [LARGE SCALE GENOMIC DNA]</scope>
    <source>
        <strain evidence="3 4">F5.1</strain>
    </source>
</reference>